<dbReference type="InterPro" id="IPR012337">
    <property type="entry name" value="RNaseH-like_sf"/>
</dbReference>
<name>A0A662YRK0_ACIRT</name>
<protein>
    <submittedName>
        <fullName evidence="6">Zinc finger BED domain-containing protein 4</fullName>
    </submittedName>
</protein>
<keyword evidence="4" id="KW-0862">Zinc</keyword>
<dbReference type="GO" id="GO:0005634">
    <property type="term" value="C:nucleus"/>
    <property type="evidence" value="ECO:0007669"/>
    <property type="project" value="UniProtKB-SubCell"/>
</dbReference>
<dbReference type="EMBL" id="SCEB01000821">
    <property type="protein sequence ID" value="RXM98098.1"/>
    <property type="molecule type" value="Genomic_DNA"/>
</dbReference>
<dbReference type="PANTHER" id="PTHR46481:SF10">
    <property type="entry name" value="ZINC FINGER BED DOMAIN-CONTAINING PROTEIN 39"/>
    <property type="match status" value="1"/>
</dbReference>
<comment type="caution">
    <text evidence="6">The sequence shown here is derived from an EMBL/GenBank/DDBJ whole genome shotgun (WGS) entry which is preliminary data.</text>
</comment>
<evidence type="ECO:0000256" key="3">
    <source>
        <dbReference type="ARBA" id="ARBA00022771"/>
    </source>
</evidence>
<keyword evidence="5" id="KW-0539">Nucleus</keyword>
<evidence type="ECO:0000313" key="7">
    <source>
        <dbReference type="Proteomes" id="UP000289886"/>
    </source>
</evidence>
<sequence>MERQYQETKTALTKELKAHTLNLIVKDSLAAVPDLENIREHVRKIVGYFKSNTTAKEKLSALQQDLKLEELKFIQEVDTRWNSTFLMLECFLRLKEPVSAALTSLGAGFLPVIFHNDWIAIEQTTKIIKPFFAVTEEMSAEKYVTASKVVVLVRNLPKITATAVQQHDKRNHCLQPR</sequence>
<dbReference type="InterPro" id="IPR052035">
    <property type="entry name" value="ZnF_BED_domain_contain"/>
</dbReference>
<evidence type="ECO:0000256" key="5">
    <source>
        <dbReference type="ARBA" id="ARBA00023242"/>
    </source>
</evidence>
<evidence type="ECO:0000256" key="4">
    <source>
        <dbReference type="ARBA" id="ARBA00022833"/>
    </source>
</evidence>
<accession>A0A662YRK0</accession>
<evidence type="ECO:0000313" key="6">
    <source>
        <dbReference type="EMBL" id="RXM98098.1"/>
    </source>
</evidence>
<dbReference type="Proteomes" id="UP000289886">
    <property type="component" value="Unassembled WGS sequence"/>
</dbReference>
<evidence type="ECO:0000256" key="1">
    <source>
        <dbReference type="ARBA" id="ARBA00004123"/>
    </source>
</evidence>
<dbReference type="SUPFAM" id="SSF53098">
    <property type="entry name" value="Ribonuclease H-like"/>
    <property type="match status" value="1"/>
</dbReference>
<reference evidence="6 7" key="1">
    <citation type="submission" date="2019-01" db="EMBL/GenBank/DDBJ databases">
        <title>Draft Genome and Complete Hox-Cluster Characterization of the Sterlet Sturgeon (Acipenser ruthenus).</title>
        <authorList>
            <person name="Wei Q."/>
        </authorList>
    </citation>
    <scope>NUCLEOTIDE SEQUENCE [LARGE SCALE GENOMIC DNA]</scope>
    <source>
        <strain evidence="6">WHYD16114868_AA</strain>
        <tissue evidence="6">Blood</tissue>
    </source>
</reference>
<keyword evidence="3" id="KW-0863">Zinc-finger</keyword>
<gene>
    <name evidence="6" type="ORF">EOD39_13588</name>
</gene>
<proteinExistence type="predicted"/>
<organism evidence="6 7">
    <name type="scientific">Acipenser ruthenus</name>
    <name type="common">Sterlet sturgeon</name>
    <dbReference type="NCBI Taxonomy" id="7906"/>
    <lineage>
        <taxon>Eukaryota</taxon>
        <taxon>Metazoa</taxon>
        <taxon>Chordata</taxon>
        <taxon>Craniata</taxon>
        <taxon>Vertebrata</taxon>
        <taxon>Euteleostomi</taxon>
        <taxon>Actinopterygii</taxon>
        <taxon>Chondrostei</taxon>
        <taxon>Acipenseriformes</taxon>
        <taxon>Acipenseridae</taxon>
        <taxon>Acipenser</taxon>
    </lineage>
</organism>
<keyword evidence="2" id="KW-0479">Metal-binding</keyword>
<dbReference type="PANTHER" id="PTHR46481">
    <property type="entry name" value="ZINC FINGER BED DOMAIN-CONTAINING PROTEIN 4"/>
    <property type="match status" value="1"/>
</dbReference>
<keyword evidence="7" id="KW-1185">Reference proteome</keyword>
<dbReference type="GO" id="GO:0008270">
    <property type="term" value="F:zinc ion binding"/>
    <property type="evidence" value="ECO:0007669"/>
    <property type="project" value="UniProtKB-KW"/>
</dbReference>
<evidence type="ECO:0000256" key="2">
    <source>
        <dbReference type="ARBA" id="ARBA00022723"/>
    </source>
</evidence>
<dbReference type="AlphaFoldDB" id="A0A662YRK0"/>
<comment type="subcellular location">
    <subcellularLocation>
        <location evidence="1">Nucleus</location>
    </subcellularLocation>
</comment>